<protein>
    <submittedName>
        <fullName evidence="2">Uncharacterized protein</fullName>
    </submittedName>
</protein>
<evidence type="ECO:0000313" key="2">
    <source>
        <dbReference type="EMBL" id="EMF57554.1"/>
    </source>
</evidence>
<organism evidence="2 3">
    <name type="scientific">Streptomyces bottropensis ATCC 25435</name>
    <dbReference type="NCBI Taxonomy" id="1054862"/>
    <lineage>
        <taxon>Bacteria</taxon>
        <taxon>Bacillati</taxon>
        <taxon>Actinomycetota</taxon>
        <taxon>Actinomycetes</taxon>
        <taxon>Kitasatosporales</taxon>
        <taxon>Streptomycetaceae</taxon>
        <taxon>Streptomyces</taxon>
    </lineage>
</organism>
<dbReference type="Proteomes" id="UP000030760">
    <property type="component" value="Unassembled WGS sequence"/>
</dbReference>
<gene>
    <name evidence="2" type="ORF">SBD_0226</name>
</gene>
<sequence>MHDSGVRTGQRLHRAVLDELGARRTGCPGRHSARRPVSGANRTAAS</sequence>
<feature type="region of interest" description="Disordered" evidence="1">
    <location>
        <begin position="19"/>
        <end position="46"/>
    </location>
</feature>
<proteinExistence type="predicted"/>
<reference evidence="3" key="1">
    <citation type="journal article" date="2013" name="Genome Announc.">
        <title>Draft Genome Sequence of Streptomyces bottropensis ATCC 25435, a Bottromycin-Producing Actinomycete.</title>
        <authorList>
            <person name="Zhang H."/>
            <person name="Zhou W."/>
            <person name="Zhuang Y."/>
            <person name="Liang X."/>
            <person name="Liu T."/>
        </authorList>
    </citation>
    <scope>NUCLEOTIDE SEQUENCE [LARGE SCALE GENOMIC DNA]</scope>
    <source>
        <strain evidence="3">ATCC 25435</strain>
    </source>
</reference>
<accession>M3FZ54</accession>
<evidence type="ECO:0000313" key="3">
    <source>
        <dbReference type="Proteomes" id="UP000030760"/>
    </source>
</evidence>
<name>M3FZ54_9ACTN</name>
<dbReference type="EMBL" id="KB405056">
    <property type="protein sequence ID" value="EMF57554.1"/>
    <property type="molecule type" value="Genomic_DNA"/>
</dbReference>
<evidence type="ECO:0000256" key="1">
    <source>
        <dbReference type="SAM" id="MobiDB-lite"/>
    </source>
</evidence>
<dbReference type="AlphaFoldDB" id="M3FZ54"/>